<dbReference type="GO" id="GO:0030295">
    <property type="term" value="F:protein kinase activator activity"/>
    <property type="evidence" value="ECO:0007669"/>
    <property type="project" value="TreeGrafter"/>
</dbReference>
<evidence type="ECO:0000256" key="8">
    <source>
        <dbReference type="ARBA" id="ARBA00022777"/>
    </source>
</evidence>
<evidence type="ECO:0000256" key="11">
    <source>
        <dbReference type="ARBA" id="ARBA00023012"/>
    </source>
</evidence>
<accession>A0A085W3Z4</accession>
<evidence type="ECO:0000256" key="9">
    <source>
        <dbReference type="ARBA" id="ARBA00022840"/>
    </source>
</evidence>
<dbReference type="SUPFAM" id="SSF55874">
    <property type="entry name" value="ATPase domain of HSP90 chaperone/DNA topoisomerase II/histidine kinase"/>
    <property type="match status" value="1"/>
</dbReference>
<dbReference type="SUPFAM" id="SSF55785">
    <property type="entry name" value="PYP-like sensor domain (PAS domain)"/>
    <property type="match status" value="2"/>
</dbReference>
<dbReference type="PROSITE" id="PS50112">
    <property type="entry name" value="PAS"/>
    <property type="match status" value="1"/>
</dbReference>
<dbReference type="SUPFAM" id="SSF47384">
    <property type="entry name" value="Homodimeric domain of signal transducing histidine kinase"/>
    <property type="match status" value="1"/>
</dbReference>
<evidence type="ECO:0000256" key="12">
    <source>
        <dbReference type="ARBA" id="ARBA00023136"/>
    </source>
</evidence>
<dbReference type="SMART" id="SM00387">
    <property type="entry name" value="HATPase_c"/>
    <property type="match status" value="1"/>
</dbReference>
<keyword evidence="11" id="KW-0902">Two-component regulatory system</keyword>
<dbReference type="GO" id="GO:0007234">
    <property type="term" value="P:osmosensory signaling via phosphorelay pathway"/>
    <property type="evidence" value="ECO:0007669"/>
    <property type="project" value="TreeGrafter"/>
</dbReference>
<sequence length="816" mass="88998">MHSPLANFLRTHGDTILQEWEAEVRRLPAAQRLSQLALRDHLPQLLESIASLVAEGRTGEVGAALGLVPDMHSLERQSEGFDLRQVVKEYQVLRQCVLRLWGAQAQGGALDSMEAATLFHEAVDEAVGAAVSRYMRARERTFQALDRVSAAAIGSPDLPSLLPRLLQVLQETVPVVDTVAVMLREGDTLRVESAVGVSLEEGFRMRVGEGIAGEVAATRQPVLVRDTAKDPRVRSELLRQSGLRAAYVVPLLLDEELIGVAHMGSRSSHEFSDEDLLLFRTMAARATSLIARARAHVSAQQAREQVEQSLGQLRASEAQRKQWEEIFSHLGVGVALTSAEANVLEDVNPAFARMHGYAREELIGRPLADMVAPESRGVLVRHVAAAQSKPHHEYEAIHLRKDGSRIPVLTHVTTLRDETGKGVQRAATFLDITHRRNAEAERQRLLADIESERSRLAAVLDQLPAGVILAEAPHGRMVMGNRQVEAIIGLPFIQAEHVGEYSEYPGFHPDGQPYQPDEWPLARSLLTGEVVQGEEVEIRRPDGQRIILLNSSAPIRDRAGHITSAVVAFVDVTALRRAEAAARQAAEFGGKLIGIVSHDLRNPLNAIHLSVTQLLHSETLPARDQRAAARIAKSVDRMKRMIGELLDFTRLRLGGGIPIHPAPADIRSVLRQGVEELEAAWPERTLNLRVGPGRYDGAWDADRLAQVVSNLGGNALQYSPSEVPVLFNLVDSGERVVLEVHNGGNPIPPEAMPHLFDPFRRASSEGGGLGLGLYIVEQVVKGHGGHIEVSSTAEEGTTFRVVLPRMAAGSQSAPAA</sequence>
<dbReference type="InterPro" id="IPR036097">
    <property type="entry name" value="HisK_dim/P_sf"/>
</dbReference>
<dbReference type="PANTHER" id="PTHR42878">
    <property type="entry name" value="TWO-COMPONENT HISTIDINE KINASE"/>
    <property type="match status" value="1"/>
</dbReference>
<evidence type="ECO:0000313" key="16">
    <source>
        <dbReference type="EMBL" id="KFE62407.1"/>
    </source>
</evidence>
<gene>
    <name evidence="16" type="ORF">DB31_4117</name>
</gene>
<dbReference type="GO" id="GO:0000156">
    <property type="term" value="F:phosphorelay response regulator activity"/>
    <property type="evidence" value="ECO:0007669"/>
    <property type="project" value="TreeGrafter"/>
</dbReference>
<keyword evidence="17" id="KW-1185">Reference proteome</keyword>
<evidence type="ECO:0000256" key="7">
    <source>
        <dbReference type="ARBA" id="ARBA00022741"/>
    </source>
</evidence>
<dbReference type="PANTHER" id="PTHR42878:SF7">
    <property type="entry name" value="SENSOR HISTIDINE KINASE GLRK"/>
    <property type="match status" value="1"/>
</dbReference>
<comment type="catalytic activity">
    <reaction evidence="1">
        <text>ATP + protein L-histidine = ADP + protein N-phospho-L-histidine.</text>
        <dbReference type="EC" id="2.7.13.3"/>
    </reaction>
</comment>
<dbReference type="SMART" id="SM00065">
    <property type="entry name" value="GAF"/>
    <property type="match status" value="1"/>
</dbReference>
<feature type="domain" description="PAS" evidence="14">
    <location>
        <begin position="319"/>
        <end position="390"/>
    </location>
</feature>
<evidence type="ECO:0000313" key="17">
    <source>
        <dbReference type="Proteomes" id="UP000028725"/>
    </source>
</evidence>
<dbReference type="InterPro" id="IPR003018">
    <property type="entry name" value="GAF"/>
</dbReference>
<dbReference type="PRINTS" id="PR00344">
    <property type="entry name" value="BCTRLSENSOR"/>
</dbReference>
<dbReference type="InterPro" id="IPR000700">
    <property type="entry name" value="PAS-assoc_C"/>
</dbReference>
<evidence type="ECO:0000256" key="5">
    <source>
        <dbReference type="ARBA" id="ARBA00022679"/>
    </source>
</evidence>
<dbReference type="GO" id="GO:0005524">
    <property type="term" value="F:ATP binding"/>
    <property type="evidence" value="ECO:0007669"/>
    <property type="project" value="UniProtKB-KW"/>
</dbReference>
<dbReference type="GO" id="GO:0016020">
    <property type="term" value="C:membrane"/>
    <property type="evidence" value="ECO:0007669"/>
    <property type="project" value="UniProtKB-SubCell"/>
</dbReference>
<keyword evidence="9" id="KW-0067">ATP-binding</keyword>
<dbReference type="CDD" id="cd00075">
    <property type="entry name" value="HATPase"/>
    <property type="match status" value="1"/>
</dbReference>
<dbReference type="STRING" id="394096.DB31_4117"/>
<proteinExistence type="predicted"/>
<comment type="subcellular location">
    <subcellularLocation>
        <location evidence="2">Membrane</location>
        <topology evidence="2">Multi-pass membrane protein</topology>
    </subcellularLocation>
</comment>
<dbReference type="Gene3D" id="1.10.287.130">
    <property type="match status" value="1"/>
</dbReference>
<evidence type="ECO:0000259" key="13">
    <source>
        <dbReference type="PROSITE" id="PS50109"/>
    </source>
</evidence>
<evidence type="ECO:0000256" key="2">
    <source>
        <dbReference type="ARBA" id="ARBA00004141"/>
    </source>
</evidence>
<reference evidence="16 17" key="1">
    <citation type="submission" date="2014-04" db="EMBL/GenBank/DDBJ databases">
        <title>Genome assembly of Hyalangium minutum DSM 14724.</title>
        <authorList>
            <person name="Sharma G."/>
            <person name="Subramanian S."/>
        </authorList>
    </citation>
    <scope>NUCLEOTIDE SEQUENCE [LARGE SCALE GENOMIC DNA]</scope>
    <source>
        <strain evidence="16 17">DSM 14724</strain>
    </source>
</reference>
<keyword evidence="5" id="KW-0808">Transferase</keyword>
<dbReference type="Proteomes" id="UP000028725">
    <property type="component" value="Unassembled WGS sequence"/>
</dbReference>
<dbReference type="PROSITE" id="PS50113">
    <property type="entry name" value="PAC"/>
    <property type="match status" value="2"/>
</dbReference>
<dbReference type="CDD" id="cd00130">
    <property type="entry name" value="PAS"/>
    <property type="match status" value="1"/>
</dbReference>
<dbReference type="InterPro" id="IPR029016">
    <property type="entry name" value="GAF-like_dom_sf"/>
</dbReference>
<evidence type="ECO:0000256" key="3">
    <source>
        <dbReference type="ARBA" id="ARBA00012438"/>
    </source>
</evidence>
<dbReference type="SMART" id="SM00091">
    <property type="entry name" value="PAS"/>
    <property type="match status" value="2"/>
</dbReference>
<dbReference type="InterPro" id="IPR001610">
    <property type="entry name" value="PAC"/>
</dbReference>
<dbReference type="OrthoDB" id="5481157at2"/>
<dbReference type="EC" id="2.7.13.3" evidence="3"/>
<feature type="domain" description="Histidine kinase" evidence="13">
    <location>
        <begin position="595"/>
        <end position="807"/>
    </location>
</feature>
<keyword evidence="6" id="KW-0812">Transmembrane</keyword>
<dbReference type="GO" id="GO:0000155">
    <property type="term" value="F:phosphorelay sensor kinase activity"/>
    <property type="evidence" value="ECO:0007669"/>
    <property type="project" value="InterPro"/>
</dbReference>
<dbReference type="Gene3D" id="3.30.450.20">
    <property type="entry name" value="PAS domain"/>
    <property type="match status" value="2"/>
</dbReference>
<dbReference type="Gene3D" id="3.30.565.10">
    <property type="entry name" value="Histidine kinase-like ATPase, C-terminal domain"/>
    <property type="match status" value="1"/>
</dbReference>
<dbReference type="InterPro" id="IPR050351">
    <property type="entry name" value="BphY/WalK/GraS-like"/>
</dbReference>
<evidence type="ECO:0000256" key="4">
    <source>
        <dbReference type="ARBA" id="ARBA00022553"/>
    </source>
</evidence>
<evidence type="ECO:0000259" key="15">
    <source>
        <dbReference type="PROSITE" id="PS50113"/>
    </source>
</evidence>
<comment type="caution">
    <text evidence="16">The sequence shown here is derived from an EMBL/GenBank/DDBJ whole genome shotgun (WGS) entry which is preliminary data.</text>
</comment>
<keyword evidence="12" id="KW-0472">Membrane</keyword>
<dbReference type="InterPro" id="IPR003594">
    <property type="entry name" value="HATPase_dom"/>
</dbReference>
<dbReference type="InterPro" id="IPR005467">
    <property type="entry name" value="His_kinase_dom"/>
</dbReference>
<keyword evidence="4" id="KW-0597">Phosphoprotein</keyword>
<dbReference type="InterPro" id="IPR036890">
    <property type="entry name" value="HATPase_C_sf"/>
</dbReference>
<dbReference type="Pfam" id="PF13185">
    <property type="entry name" value="GAF_2"/>
    <property type="match status" value="1"/>
</dbReference>
<dbReference type="PATRIC" id="fig|394096.3.peg.7851"/>
<dbReference type="PROSITE" id="PS50109">
    <property type="entry name" value="HIS_KIN"/>
    <property type="match status" value="1"/>
</dbReference>
<keyword evidence="8 16" id="KW-0418">Kinase</keyword>
<keyword evidence="10" id="KW-1133">Transmembrane helix</keyword>
<name>A0A085W3Z4_9BACT</name>
<dbReference type="SMART" id="SM00388">
    <property type="entry name" value="HisKA"/>
    <property type="match status" value="1"/>
</dbReference>
<protein>
    <recommendedName>
        <fullName evidence="3">histidine kinase</fullName>
        <ecNumber evidence="3">2.7.13.3</ecNumber>
    </recommendedName>
</protein>
<dbReference type="Pfam" id="PF13426">
    <property type="entry name" value="PAS_9"/>
    <property type="match status" value="1"/>
</dbReference>
<dbReference type="Gene3D" id="3.30.450.40">
    <property type="match status" value="1"/>
</dbReference>
<evidence type="ECO:0000259" key="14">
    <source>
        <dbReference type="PROSITE" id="PS50112"/>
    </source>
</evidence>
<evidence type="ECO:0000256" key="1">
    <source>
        <dbReference type="ARBA" id="ARBA00000085"/>
    </source>
</evidence>
<dbReference type="SUPFAM" id="SSF55781">
    <property type="entry name" value="GAF domain-like"/>
    <property type="match status" value="1"/>
</dbReference>
<dbReference type="InterPro" id="IPR004358">
    <property type="entry name" value="Sig_transdc_His_kin-like_C"/>
</dbReference>
<dbReference type="InterPro" id="IPR003661">
    <property type="entry name" value="HisK_dim/P_dom"/>
</dbReference>
<dbReference type="Pfam" id="PF02518">
    <property type="entry name" value="HATPase_c"/>
    <property type="match status" value="1"/>
</dbReference>
<evidence type="ECO:0000256" key="6">
    <source>
        <dbReference type="ARBA" id="ARBA00022692"/>
    </source>
</evidence>
<dbReference type="InterPro" id="IPR013656">
    <property type="entry name" value="PAS_4"/>
</dbReference>
<evidence type="ECO:0000256" key="10">
    <source>
        <dbReference type="ARBA" id="ARBA00022989"/>
    </source>
</evidence>
<dbReference type="InterPro" id="IPR035965">
    <property type="entry name" value="PAS-like_dom_sf"/>
</dbReference>
<dbReference type="Pfam" id="PF00512">
    <property type="entry name" value="HisKA"/>
    <property type="match status" value="1"/>
</dbReference>
<keyword evidence="7" id="KW-0547">Nucleotide-binding</keyword>
<feature type="domain" description="PAC" evidence="15">
    <location>
        <begin position="392"/>
        <end position="444"/>
    </location>
</feature>
<dbReference type="AlphaFoldDB" id="A0A085W3Z4"/>
<dbReference type="SMART" id="SM00086">
    <property type="entry name" value="PAC"/>
    <property type="match status" value="2"/>
</dbReference>
<dbReference type="RefSeq" id="WP_044197566.1">
    <property type="nucleotide sequence ID" value="NZ_JMCB01000022.1"/>
</dbReference>
<feature type="domain" description="PAC" evidence="15">
    <location>
        <begin position="532"/>
        <end position="584"/>
    </location>
</feature>
<dbReference type="InterPro" id="IPR000014">
    <property type="entry name" value="PAS"/>
</dbReference>
<dbReference type="CDD" id="cd00082">
    <property type="entry name" value="HisKA"/>
    <property type="match status" value="1"/>
</dbReference>
<dbReference type="Pfam" id="PF08448">
    <property type="entry name" value="PAS_4"/>
    <property type="match status" value="1"/>
</dbReference>
<dbReference type="NCBIfam" id="TIGR00229">
    <property type="entry name" value="sensory_box"/>
    <property type="match status" value="2"/>
</dbReference>
<dbReference type="EMBL" id="JMCB01000022">
    <property type="protein sequence ID" value="KFE62407.1"/>
    <property type="molecule type" value="Genomic_DNA"/>
</dbReference>
<organism evidence="16 17">
    <name type="scientific">Hyalangium minutum</name>
    <dbReference type="NCBI Taxonomy" id="394096"/>
    <lineage>
        <taxon>Bacteria</taxon>
        <taxon>Pseudomonadati</taxon>
        <taxon>Myxococcota</taxon>
        <taxon>Myxococcia</taxon>
        <taxon>Myxococcales</taxon>
        <taxon>Cystobacterineae</taxon>
        <taxon>Archangiaceae</taxon>
        <taxon>Hyalangium</taxon>
    </lineage>
</organism>